<dbReference type="GO" id="GO:0052324">
    <property type="term" value="P:plant-type cell wall cellulose biosynthetic process"/>
    <property type="evidence" value="ECO:0007669"/>
    <property type="project" value="TreeGrafter"/>
</dbReference>
<evidence type="ECO:0000256" key="3">
    <source>
        <dbReference type="ARBA" id="ARBA00022622"/>
    </source>
</evidence>
<evidence type="ECO:0000256" key="2">
    <source>
        <dbReference type="ARBA" id="ARBA00005507"/>
    </source>
</evidence>
<keyword evidence="6" id="KW-0449">Lipoprotein</keyword>
<dbReference type="GO" id="GO:0098552">
    <property type="term" value="C:side of membrane"/>
    <property type="evidence" value="ECO:0007669"/>
    <property type="project" value="UniProtKB-KW"/>
</dbReference>
<organism evidence="10 11">
    <name type="scientific">Morella rubra</name>
    <name type="common">Chinese bayberry</name>
    <dbReference type="NCBI Taxonomy" id="262757"/>
    <lineage>
        <taxon>Eukaryota</taxon>
        <taxon>Viridiplantae</taxon>
        <taxon>Streptophyta</taxon>
        <taxon>Embryophyta</taxon>
        <taxon>Tracheophyta</taxon>
        <taxon>Spermatophyta</taxon>
        <taxon>Magnoliopsida</taxon>
        <taxon>eudicotyledons</taxon>
        <taxon>Gunneridae</taxon>
        <taxon>Pentapetalae</taxon>
        <taxon>rosids</taxon>
        <taxon>fabids</taxon>
        <taxon>Fagales</taxon>
        <taxon>Myricaceae</taxon>
        <taxon>Morella</taxon>
    </lineage>
</organism>
<name>A0A6A1V5B4_9ROSI</name>
<comment type="caution">
    <text evidence="10">The sequence shown here is derived from an EMBL/GenBank/DDBJ whole genome shotgun (WGS) entry which is preliminary data.</text>
</comment>
<dbReference type="GO" id="GO:0010215">
    <property type="term" value="P:cellulose microfibril organization"/>
    <property type="evidence" value="ECO:0007669"/>
    <property type="project" value="InterPro"/>
</dbReference>
<gene>
    <name evidence="10" type="ORF">CJ030_MR7G011409</name>
</gene>
<comment type="subcellular location">
    <subcellularLocation>
        <location evidence="1">Cell membrane</location>
        <topology evidence="1">Lipid-anchor</topology>
        <topology evidence="1">GPI-anchor</topology>
    </subcellularLocation>
</comment>
<dbReference type="Pfam" id="PF25079">
    <property type="entry name" value="COB_C"/>
    <property type="match status" value="1"/>
</dbReference>
<feature type="chain" id="PRO_5025521920" description="COBRA-like protein" evidence="8">
    <location>
        <begin position="17"/>
        <end position="432"/>
    </location>
</feature>
<proteinExistence type="inferred from homology"/>
<dbReference type="PANTHER" id="PTHR31673:SF30">
    <property type="entry name" value="COBRA-LIKE PROTEIN 6"/>
    <property type="match status" value="1"/>
</dbReference>
<comment type="similarity">
    <text evidence="2 7">Belongs to the COBRA family.</text>
</comment>
<dbReference type="Pfam" id="PF04833">
    <property type="entry name" value="COBRA"/>
    <property type="match status" value="1"/>
</dbReference>
<sequence>MVLIVIFLFLFSHISASYGFDPLDPKAKISITWDLMLDNGDTYDIRVSVYNFQLFRHVERPGWKLSWTWKDDEVIWDMWGAEAIQQGSCSRIRGQVLPHCCQKRPVIVDLMPGARFNKQCTNCCKGGVLSSMTQDHSMYLAAFRMNINKPSVNITGSFMPVNFSIGLPGYTCGDPFQVPPTKFKEDGSRRWTQALETWNVTCVYSQFQASPTPKCCVSLSAFYSSTIVPCSHCSCYCQGLPGARCVKYGESPHLLELPHANEEEPHPLVRCSRHLCPIQIHWHVKESYREYWRVKITINNLNLVKNYSQWNLVVLHPNLRNVTEVFSFNYQALGPYATINDTGMFWGIQYYNDMLLQAGLNGNVQTEMLMHKDQDIFTFRQGWAFPRRIAFNGDECVIPPPDEYPELPNVAHTAKAPLFTTLYSLSLLIVLL</sequence>
<feature type="signal peptide" evidence="8">
    <location>
        <begin position="1"/>
        <end position="16"/>
    </location>
</feature>
<dbReference type="InterPro" id="IPR006918">
    <property type="entry name" value="COBRA_pln"/>
</dbReference>
<dbReference type="EMBL" id="RXIC02000025">
    <property type="protein sequence ID" value="KAB1207088.1"/>
    <property type="molecule type" value="Genomic_DNA"/>
</dbReference>
<keyword evidence="3" id="KW-0472">Membrane</keyword>
<feature type="domain" description="COBRA C-terminal" evidence="9">
    <location>
        <begin position="214"/>
        <end position="405"/>
    </location>
</feature>
<dbReference type="GO" id="GO:0005886">
    <property type="term" value="C:plasma membrane"/>
    <property type="evidence" value="ECO:0007669"/>
    <property type="project" value="UniProtKB-SubCell"/>
</dbReference>
<dbReference type="AlphaFoldDB" id="A0A6A1V5B4"/>
<evidence type="ECO:0000256" key="8">
    <source>
        <dbReference type="SAM" id="SignalP"/>
    </source>
</evidence>
<evidence type="ECO:0000256" key="7">
    <source>
        <dbReference type="PIRNR" id="PIRNR038122"/>
    </source>
</evidence>
<protein>
    <recommendedName>
        <fullName evidence="7">COBRA-like protein</fullName>
    </recommendedName>
</protein>
<evidence type="ECO:0000313" key="10">
    <source>
        <dbReference type="EMBL" id="KAB1207088.1"/>
    </source>
</evidence>
<keyword evidence="3" id="KW-0336">GPI-anchor</keyword>
<evidence type="ECO:0000256" key="5">
    <source>
        <dbReference type="ARBA" id="ARBA00023180"/>
    </source>
</evidence>
<dbReference type="Proteomes" id="UP000516437">
    <property type="component" value="Chromosome 7"/>
</dbReference>
<dbReference type="InterPro" id="IPR056900">
    <property type="entry name" value="COB_C"/>
</dbReference>
<keyword evidence="4 8" id="KW-0732">Signal</keyword>
<reference evidence="10 11" key="1">
    <citation type="journal article" date="2019" name="Plant Biotechnol. J.">
        <title>The red bayberry genome and genetic basis of sex determination.</title>
        <authorList>
            <person name="Jia H.M."/>
            <person name="Jia H.J."/>
            <person name="Cai Q.L."/>
            <person name="Wang Y."/>
            <person name="Zhao H.B."/>
            <person name="Yang W.F."/>
            <person name="Wang G.Y."/>
            <person name="Li Y.H."/>
            <person name="Zhan D.L."/>
            <person name="Shen Y.T."/>
            <person name="Niu Q.F."/>
            <person name="Chang L."/>
            <person name="Qiu J."/>
            <person name="Zhao L."/>
            <person name="Xie H.B."/>
            <person name="Fu W.Y."/>
            <person name="Jin J."/>
            <person name="Li X.W."/>
            <person name="Jiao Y."/>
            <person name="Zhou C.C."/>
            <person name="Tu T."/>
            <person name="Chai C.Y."/>
            <person name="Gao J.L."/>
            <person name="Fan L.J."/>
            <person name="van de Weg E."/>
            <person name="Wang J.Y."/>
            <person name="Gao Z.S."/>
        </authorList>
    </citation>
    <scope>NUCLEOTIDE SEQUENCE [LARGE SCALE GENOMIC DNA]</scope>
    <source>
        <tissue evidence="10">Leaves</tissue>
    </source>
</reference>
<dbReference type="OrthoDB" id="1884438at2759"/>
<keyword evidence="5" id="KW-0325">Glycoprotein</keyword>
<dbReference type="PIRSF" id="PIRSF038122">
    <property type="entry name" value="COBRA"/>
    <property type="match status" value="1"/>
</dbReference>
<evidence type="ECO:0000256" key="1">
    <source>
        <dbReference type="ARBA" id="ARBA00004609"/>
    </source>
</evidence>
<dbReference type="PANTHER" id="PTHR31673">
    <property type="entry name" value="PROTEIN COBRA"/>
    <property type="match status" value="1"/>
</dbReference>
<evidence type="ECO:0000259" key="9">
    <source>
        <dbReference type="Pfam" id="PF25079"/>
    </source>
</evidence>
<evidence type="ECO:0000256" key="6">
    <source>
        <dbReference type="ARBA" id="ARBA00023288"/>
    </source>
</evidence>
<evidence type="ECO:0000313" key="11">
    <source>
        <dbReference type="Proteomes" id="UP000516437"/>
    </source>
</evidence>
<accession>A0A6A1V5B4</accession>
<keyword evidence="11" id="KW-1185">Reference proteome</keyword>
<evidence type="ECO:0000256" key="4">
    <source>
        <dbReference type="ARBA" id="ARBA00022729"/>
    </source>
</evidence>